<gene>
    <name evidence="1" type="ORF">H9647_14680</name>
</gene>
<protein>
    <submittedName>
        <fullName evidence="1">DUF3977 family protein</fullName>
    </submittedName>
</protein>
<dbReference type="Proteomes" id="UP000608071">
    <property type="component" value="Unassembled WGS sequence"/>
</dbReference>
<accession>A0ABR8T0N8</accession>
<evidence type="ECO:0000313" key="2">
    <source>
        <dbReference type="Proteomes" id="UP000608071"/>
    </source>
</evidence>
<name>A0ABR8T0N8_9BACL</name>
<dbReference type="InterPro" id="IPR025009">
    <property type="entry name" value="DUF3977"/>
</dbReference>
<proteinExistence type="predicted"/>
<evidence type="ECO:0000313" key="1">
    <source>
        <dbReference type="EMBL" id="MBD7969317.1"/>
    </source>
</evidence>
<dbReference type="Pfam" id="PF13122">
    <property type="entry name" value="DUF3977"/>
    <property type="match status" value="1"/>
</dbReference>
<keyword evidence="2" id="KW-1185">Reference proteome</keyword>
<reference evidence="1 2" key="1">
    <citation type="submission" date="2020-08" db="EMBL/GenBank/DDBJ databases">
        <title>A Genomic Blueprint of the Chicken Gut Microbiome.</title>
        <authorList>
            <person name="Gilroy R."/>
            <person name="Ravi A."/>
            <person name="Getino M."/>
            <person name="Pursley I."/>
            <person name="Horton D.L."/>
            <person name="Alikhan N.-F."/>
            <person name="Baker D."/>
            <person name="Gharbi K."/>
            <person name="Hall N."/>
            <person name="Watson M."/>
            <person name="Adriaenssens E.M."/>
            <person name="Foster-Nyarko E."/>
            <person name="Jarju S."/>
            <person name="Secka A."/>
            <person name="Antonio M."/>
            <person name="Oren A."/>
            <person name="Chaudhuri R."/>
            <person name="La Ragione R.M."/>
            <person name="Hildebrand F."/>
            <person name="Pallen M.J."/>
        </authorList>
    </citation>
    <scope>NUCLEOTIDE SEQUENCE [LARGE SCALE GENOMIC DNA]</scope>
    <source>
        <strain evidence="1 2">Sa2BVA9</strain>
    </source>
</reference>
<dbReference type="EMBL" id="JACSQL010000006">
    <property type="protein sequence ID" value="MBD7969317.1"/>
    <property type="molecule type" value="Genomic_DNA"/>
</dbReference>
<organism evidence="1 2">
    <name type="scientific">Paenibacillus gallinarum</name>
    <dbReference type="NCBI Taxonomy" id="2762232"/>
    <lineage>
        <taxon>Bacteria</taxon>
        <taxon>Bacillati</taxon>
        <taxon>Bacillota</taxon>
        <taxon>Bacilli</taxon>
        <taxon>Bacillales</taxon>
        <taxon>Paenibacillaceae</taxon>
        <taxon>Paenibacillus</taxon>
    </lineage>
</organism>
<sequence length="87" mass="10052">MNLEGVISLKKYTEIGIGNTWFVRTEIEHDDGSESEMKGFIKPFKMKSAYIRVWIGTNVLIIDSKEGMKFSKKDRRKFKLMIGFSGL</sequence>
<comment type="caution">
    <text evidence="1">The sequence shown here is derived from an EMBL/GenBank/DDBJ whole genome shotgun (WGS) entry which is preliminary data.</text>
</comment>